<dbReference type="PANTHER" id="PTHR12320">
    <property type="entry name" value="PROTEIN PHOSPHATASE 2C"/>
    <property type="match status" value="1"/>
</dbReference>
<comment type="similarity">
    <text evidence="1 2">Belongs to the PP2C family.</text>
</comment>
<sequence length="125" mass="13599">VADGVGGWRDYGVDPSQFSSTLMKTCERIVKQGKFSVSSPTGVLSKSYKELLENKAPLVGSSTACILIFDNQNHVVYTANLGDSGFLIVRHGKVVHRSEEQQHYFNTPFQLSIAPPALGVLLSDT</sequence>
<accession>A0ABM0MW75</accession>
<comment type="cofactor">
    <cofactor evidence="2">
        <name>Mn(2+)</name>
        <dbReference type="ChEBI" id="CHEBI:29035"/>
    </cofactor>
</comment>
<dbReference type="SUPFAM" id="SSF81606">
    <property type="entry name" value="PP2C-like"/>
    <property type="match status" value="1"/>
</dbReference>
<name>A0ABM0MW75_SACKO</name>
<evidence type="ECO:0000259" key="3">
    <source>
        <dbReference type="PROSITE" id="PS51746"/>
    </source>
</evidence>
<dbReference type="RefSeq" id="XP_006824266.1">
    <property type="nucleotide sequence ID" value="XM_006824203.1"/>
</dbReference>
<comment type="catalytic activity">
    <reaction evidence="2">
        <text>O-phospho-L-threonyl-[protein] + H2O = L-threonyl-[protein] + phosphate</text>
        <dbReference type="Rhea" id="RHEA:47004"/>
        <dbReference type="Rhea" id="RHEA-COMP:11060"/>
        <dbReference type="Rhea" id="RHEA-COMP:11605"/>
        <dbReference type="ChEBI" id="CHEBI:15377"/>
        <dbReference type="ChEBI" id="CHEBI:30013"/>
        <dbReference type="ChEBI" id="CHEBI:43474"/>
        <dbReference type="ChEBI" id="CHEBI:61977"/>
        <dbReference type="EC" id="3.1.3.16"/>
    </reaction>
</comment>
<comment type="cofactor">
    <cofactor evidence="2">
        <name>Mg(2+)</name>
        <dbReference type="ChEBI" id="CHEBI:18420"/>
    </cofactor>
</comment>
<keyword evidence="2" id="KW-0378">Hydrolase</keyword>
<evidence type="ECO:0000256" key="2">
    <source>
        <dbReference type="RuleBase" id="RU366020"/>
    </source>
</evidence>
<dbReference type="Pfam" id="PF00481">
    <property type="entry name" value="PP2C"/>
    <property type="match status" value="1"/>
</dbReference>
<proteinExistence type="inferred from homology"/>
<dbReference type="PROSITE" id="PS51746">
    <property type="entry name" value="PPM_2"/>
    <property type="match status" value="1"/>
</dbReference>
<reference evidence="5" key="1">
    <citation type="submission" date="2025-08" db="UniProtKB">
        <authorList>
            <consortium name="RefSeq"/>
        </authorList>
    </citation>
    <scope>IDENTIFICATION</scope>
    <source>
        <tissue evidence="5">Testes</tissue>
    </source>
</reference>
<keyword evidence="4" id="KW-1185">Reference proteome</keyword>
<dbReference type="PANTHER" id="PTHR12320:SF1">
    <property type="entry name" value="PROTEIN PHOSPHATASE PTC7 HOMOLOG"/>
    <property type="match status" value="1"/>
</dbReference>
<feature type="non-terminal residue" evidence="5">
    <location>
        <position position="1"/>
    </location>
</feature>
<keyword evidence="2" id="KW-0479">Metal-binding</keyword>
<evidence type="ECO:0000313" key="5">
    <source>
        <dbReference type="RefSeq" id="XP_006824266.1"/>
    </source>
</evidence>
<evidence type="ECO:0000256" key="1">
    <source>
        <dbReference type="ARBA" id="ARBA00006702"/>
    </source>
</evidence>
<dbReference type="InterPro" id="IPR036457">
    <property type="entry name" value="PPM-type-like_dom_sf"/>
</dbReference>
<dbReference type="InterPro" id="IPR039123">
    <property type="entry name" value="PPTC7"/>
</dbReference>
<feature type="domain" description="PPM-type phosphatase" evidence="3">
    <location>
        <begin position="1"/>
        <end position="125"/>
    </location>
</feature>
<dbReference type="GeneID" id="102807245"/>
<keyword evidence="2" id="KW-0460">Magnesium</keyword>
<dbReference type="Proteomes" id="UP000694865">
    <property type="component" value="Unplaced"/>
</dbReference>
<protein>
    <recommendedName>
        <fullName evidence="2">Protein phosphatase</fullName>
        <ecNumber evidence="2">3.1.3.16</ecNumber>
    </recommendedName>
</protein>
<keyword evidence="2" id="KW-0464">Manganese</keyword>
<dbReference type="InterPro" id="IPR001932">
    <property type="entry name" value="PPM-type_phosphatase-like_dom"/>
</dbReference>
<gene>
    <name evidence="5" type="primary">LOC102807245</name>
</gene>
<comment type="catalytic activity">
    <reaction evidence="2">
        <text>O-phospho-L-seryl-[protein] + H2O = L-seryl-[protein] + phosphate</text>
        <dbReference type="Rhea" id="RHEA:20629"/>
        <dbReference type="Rhea" id="RHEA-COMP:9863"/>
        <dbReference type="Rhea" id="RHEA-COMP:11604"/>
        <dbReference type="ChEBI" id="CHEBI:15377"/>
        <dbReference type="ChEBI" id="CHEBI:29999"/>
        <dbReference type="ChEBI" id="CHEBI:43474"/>
        <dbReference type="ChEBI" id="CHEBI:83421"/>
        <dbReference type="EC" id="3.1.3.16"/>
    </reaction>
</comment>
<dbReference type="EC" id="3.1.3.16" evidence="2"/>
<dbReference type="Gene3D" id="3.60.40.10">
    <property type="entry name" value="PPM-type phosphatase domain"/>
    <property type="match status" value="1"/>
</dbReference>
<organism evidence="4 5">
    <name type="scientific">Saccoglossus kowalevskii</name>
    <name type="common">Acorn worm</name>
    <dbReference type="NCBI Taxonomy" id="10224"/>
    <lineage>
        <taxon>Eukaryota</taxon>
        <taxon>Metazoa</taxon>
        <taxon>Hemichordata</taxon>
        <taxon>Enteropneusta</taxon>
        <taxon>Harrimaniidae</taxon>
        <taxon>Saccoglossus</taxon>
    </lineage>
</organism>
<evidence type="ECO:0000313" key="4">
    <source>
        <dbReference type="Proteomes" id="UP000694865"/>
    </source>
</evidence>
<keyword evidence="2" id="KW-0904">Protein phosphatase</keyword>